<feature type="transmembrane region" description="Helical" evidence="1">
    <location>
        <begin position="320"/>
        <end position="340"/>
    </location>
</feature>
<evidence type="ECO:0000313" key="3">
    <source>
        <dbReference type="EMBL" id="TPH13300.1"/>
    </source>
</evidence>
<feature type="transmembrane region" description="Helical" evidence="1">
    <location>
        <begin position="150"/>
        <end position="167"/>
    </location>
</feature>
<sequence>MNNSKMSQELSIYLDLCRFIAAVVVVLAHLIHFDIATGDWIRWLPYNGRDAVILFFLLSGYVISYTCEQKQDTLKTYVVARATRIYSVALPILLLTVAVDLIGIQFNPDNYTGLYQYEKLYIYIPFHLSFLGEVWTISEQPFTVPPYWSLGYEVWYYVLFAALYFYSGVKRVIVFSILFLFVGYKLWLLFPLWLMGVWLYRNHQRWPLSQLMANILFFGSIFGYLVFKHTGTDKYLIELGQQIWPFASLSLGSAKKYLSDYVVCFFVLGHLYAANYVNLTWIVKFKKPIVLLASYTFTLYLIHAPVMKTVEHNWQLETEAISTSIFILLLVAFSTWSIGFITEQRKHKFKPLVVLIVNFFVGMFSFFPLLVKMIKPSRAKNYEG</sequence>
<dbReference type="PANTHER" id="PTHR23028">
    <property type="entry name" value="ACETYLTRANSFERASE"/>
    <property type="match status" value="1"/>
</dbReference>
<dbReference type="EMBL" id="SAWY01000036">
    <property type="protein sequence ID" value="TPH13300.1"/>
    <property type="molecule type" value="Genomic_DNA"/>
</dbReference>
<dbReference type="RefSeq" id="WP_140604659.1">
    <property type="nucleotide sequence ID" value="NZ_SAWY01000036.1"/>
</dbReference>
<dbReference type="Proteomes" id="UP000315303">
    <property type="component" value="Unassembled WGS sequence"/>
</dbReference>
<reference evidence="3 4" key="1">
    <citation type="submission" date="2019-01" db="EMBL/GenBank/DDBJ databases">
        <title>Litorilituus lipolytica sp. nov., isolated from intertidal sand of the Yellow Sea in China.</title>
        <authorList>
            <person name="Liu A."/>
        </authorList>
    </citation>
    <scope>NUCLEOTIDE SEQUENCE [LARGE SCALE GENOMIC DNA]</scope>
    <source>
        <strain evidence="3 4">RZ04</strain>
    </source>
</reference>
<dbReference type="GO" id="GO:0016020">
    <property type="term" value="C:membrane"/>
    <property type="evidence" value="ECO:0007669"/>
    <property type="project" value="TreeGrafter"/>
</dbReference>
<keyword evidence="3" id="KW-0808">Transferase</keyword>
<accession>A0A502KNN3</accession>
<dbReference type="PANTHER" id="PTHR23028:SF53">
    <property type="entry name" value="ACYL_TRANSF_3 DOMAIN-CONTAINING PROTEIN"/>
    <property type="match status" value="1"/>
</dbReference>
<keyword evidence="1" id="KW-0812">Transmembrane</keyword>
<gene>
    <name evidence="3" type="ORF">EPA86_13990</name>
</gene>
<feature type="transmembrane region" description="Helical" evidence="1">
    <location>
        <begin position="211"/>
        <end position="227"/>
    </location>
</feature>
<keyword evidence="4" id="KW-1185">Reference proteome</keyword>
<keyword evidence="1" id="KW-0472">Membrane</keyword>
<dbReference type="OrthoDB" id="9767863at2"/>
<feature type="transmembrane region" description="Helical" evidence="1">
    <location>
        <begin position="258"/>
        <end position="277"/>
    </location>
</feature>
<evidence type="ECO:0000259" key="2">
    <source>
        <dbReference type="Pfam" id="PF01757"/>
    </source>
</evidence>
<dbReference type="GO" id="GO:0016747">
    <property type="term" value="F:acyltransferase activity, transferring groups other than amino-acyl groups"/>
    <property type="evidence" value="ECO:0007669"/>
    <property type="project" value="InterPro"/>
</dbReference>
<proteinExistence type="predicted"/>
<feature type="domain" description="Acyltransferase 3" evidence="2">
    <location>
        <begin position="12"/>
        <end position="335"/>
    </location>
</feature>
<keyword evidence="3" id="KW-0012">Acyltransferase</keyword>
<feature type="transmembrane region" description="Helical" evidence="1">
    <location>
        <begin position="88"/>
        <end position="108"/>
    </location>
</feature>
<dbReference type="InterPro" id="IPR002656">
    <property type="entry name" value="Acyl_transf_3_dom"/>
</dbReference>
<feature type="transmembrane region" description="Helical" evidence="1">
    <location>
        <begin position="173"/>
        <end position="199"/>
    </location>
</feature>
<feature type="transmembrane region" description="Helical" evidence="1">
    <location>
        <begin position="51"/>
        <end position="67"/>
    </location>
</feature>
<feature type="transmembrane region" description="Helical" evidence="1">
    <location>
        <begin position="352"/>
        <end position="371"/>
    </location>
</feature>
<feature type="transmembrane region" description="Helical" evidence="1">
    <location>
        <begin position="12"/>
        <end position="31"/>
    </location>
</feature>
<organism evidence="3 4">
    <name type="scientific">Litorilituus lipolyticus</name>
    <dbReference type="NCBI Taxonomy" id="2491017"/>
    <lineage>
        <taxon>Bacteria</taxon>
        <taxon>Pseudomonadati</taxon>
        <taxon>Pseudomonadota</taxon>
        <taxon>Gammaproteobacteria</taxon>
        <taxon>Alteromonadales</taxon>
        <taxon>Colwelliaceae</taxon>
        <taxon>Litorilituus</taxon>
    </lineage>
</organism>
<keyword evidence="1" id="KW-1133">Transmembrane helix</keyword>
<protein>
    <submittedName>
        <fullName evidence="3">Acyltransferase</fullName>
    </submittedName>
</protein>
<name>A0A502KNN3_9GAMM</name>
<evidence type="ECO:0000256" key="1">
    <source>
        <dbReference type="SAM" id="Phobius"/>
    </source>
</evidence>
<dbReference type="Pfam" id="PF01757">
    <property type="entry name" value="Acyl_transf_3"/>
    <property type="match status" value="1"/>
</dbReference>
<comment type="caution">
    <text evidence="3">The sequence shown here is derived from an EMBL/GenBank/DDBJ whole genome shotgun (WGS) entry which is preliminary data.</text>
</comment>
<evidence type="ECO:0000313" key="4">
    <source>
        <dbReference type="Proteomes" id="UP000315303"/>
    </source>
</evidence>
<dbReference type="GO" id="GO:0000271">
    <property type="term" value="P:polysaccharide biosynthetic process"/>
    <property type="evidence" value="ECO:0007669"/>
    <property type="project" value="TreeGrafter"/>
</dbReference>
<dbReference type="AlphaFoldDB" id="A0A502KNN3"/>
<feature type="transmembrane region" description="Helical" evidence="1">
    <location>
        <begin position="289"/>
        <end position="308"/>
    </location>
</feature>
<dbReference type="InterPro" id="IPR050879">
    <property type="entry name" value="Acyltransferase_3"/>
</dbReference>